<keyword evidence="4" id="KW-0378">Hydrolase</keyword>
<dbReference type="Pfam" id="PF03852">
    <property type="entry name" value="Vsr"/>
    <property type="match status" value="1"/>
</dbReference>
<dbReference type="AlphaFoldDB" id="A0A100YUJ9"/>
<proteinExistence type="inferred from homology"/>
<dbReference type="STRING" id="1299998.AUL39_09860"/>
<evidence type="ECO:0000256" key="5">
    <source>
        <dbReference type="ARBA" id="ARBA00023204"/>
    </source>
</evidence>
<dbReference type="Proteomes" id="UP000054078">
    <property type="component" value="Unassembled WGS sequence"/>
</dbReference>
<evidence type="ECO:0000256" key="2">
    <source>
        <dbReference type="ARBA" id="ARBA00022759"/>
    </source>
</evidence>
<dbReference type="GO" id="GO:0006298">
    <property type="term" value="P:mismatch repair"/>
    <property type="evidence" value="ECO:0007669"/>
    <property type="project" value="InterPro"/>
</dbReference>
<name>A0A100YUJ9_TRASO</name>
<keyword evidence="3" id="KW-0227">DNA damage</keyword>
<dbReference type="GO" id="GO:0016787">
    <property type="term" value="F:hydrolase activity"/>
    <property type="evidence" value="ECO:0007669"/>
    <property type="project" value="UniProtKB-KW"/>
</dbReference>
<keyword evidence="5" id="KW-0234">DNA repair</keyword>
<dbReference type="NCBIfam" id="TIGR00632">
    <property type="entry name" value="vsr"/>
    <property type="match status" value="1"/>
</dbReference>
<keyword evidence="2 7" id="KW-0255">Endonuclease</keyword>
<dbReference type="InterPro" id="IPR004603">
    <property type="entry name" value="DNA_mismatch_endonuc_vsr"/>
</dbReference>
<dbReference type="SUPFAM" id="SSF52980">
    <property type="entry name" value="Restriction endonuclease-like"/>
    <property type="match status" value="1"/>
</dbReference>
<dbReference type="EMBL" id="LOJF01000011">
    <property type="protein sequence ID" value="KUH57968.1"/>
    <property type="molecule type" value="Genomic_DNA"/>
</dbReference>
<evidence type="ECO:0000256" key="4">
    <source>
        <dbReference type="ARBA" id="ARBA00022801"/>
    </source>
</evidence>
<protein>
    <submittedName>
        <fullName evidence="7">Very short patch repair endonuclease</fullName>
    </submittedName>
</protein>
<dbReference type="CDD" id="cd00221">
    <property type="entry name" value="Vsr"/>
    <property type="match status" value="1"/>
</dbReference>
<evidence type="ECO:0000256" key="6">
    <source>
        <dbReference type="ARBA" id="ARBA00029466"/>
    </source>
</evidence>
<comment type="similarity">
    <text evidence="6">Belongs to the Vsr family.</text>
</comment>
<sequence length="170" mass="20035">MTSEATRHVMQANKSKNTKPELLVRARLREAGYTGYRLHWKKAPGKPDICFPGRRVAIFVNGCFWHRCPHCALPLPKSNVEFWKAKFERNRERDSRDNALLVQDGWTVIVVWECMLKKERLEPTMQEVLRELDRASGDAPRVPRVVEIGSLSPWKLRRERQKLRSRYVLR</sequence>
<gene>
    <name evidence="7" type="ORF">AUL39_09860</name>
</gene>
<organism evidence="7 8">
    <name type="scientific">Tractidigestivibacter scatoligenes</name>
    <name type="common">Olsenella scatoligenes</name>
    <dbReference type="NCBI Taxonomy" id="1299998"/>
    <lineage>
        <taxon>Bacteria</taxon>
        <taxon>Bacillati</taxon>
        <taxon>Actinomycetota</taxon>
        <taxon>Coriobacteriia</taxon>
        <taxon>Coriobacteriales</taxon>
        <taxon>Atopobiaceae</taxon>
        <taxon>Tractidigestivibacter</taxon>
    </lineage>
</organism>
<evidence type="ECO:0000313" key="8">
    <source>
        <dbReference type="Proteomes" id="UP000054078"/>
    </source>
</evidence>
<accession>A0A100YUJ9</accession>
<dbReference type="RefSeq" id="WP_059055790.1">
    <property type="nucleotide sequence ID" value="NZ_LOJF01000011.1"/>
</dbReference>
<evidence type="ECO:0000256" key="1">
    <source>
        <dbReference type="ARBA" id="ARBA00022722"/>
    </source>
</evidence>
<keyword evidence="8" id="KW-1185">Reference proteome</keyword>
<reference evidence="7 8" key="1">
    <citation type="submission" date="2015-12" db="EMBL/GenBank/DDBJ databases">
        <title>Draft Genome Sequence of Olsenella scatoligenes SK9K4T; a Producer of 3-Methylindole- (skatole) and 4-Methylphenol- (p-cresol) Isolated from Pig Feces.</title>
        <authorList>
            <person name="Li X."/>
            <person name="Borg B."/>
            <person name="Canibe N."/>
        </authorList>
    </citation>
    <scope>NUCLEOTIDE SEQUENCE [LARGE SCALE GENOMIC DNA]</scope>
    <source>
        <strain evidence="7 8">SK9K4</strain>
    </source>
</reference>
<dbReference type="OrthoDB" id="9801520at2"/>
<dbReference type="Gene3D" id="3.40.960.10">
    <property type="entry name" value="VSR Endonuclease"/>
    <property type="match status" value="1"/>
</dbReference>
<evidence type="ECO:0000256" key="3">
    <source>
        <dbReference type="ARBA" id="ARBA00022763"/>
    </source>
</evidence>
<evidence type="ECO:0000313" key="7">
    <source>
        <dbReference type="EMBL" id="KUH57968.1"/>
    </source>
</evidence>
<dbReference type="GO" id="GO:0004519">
    <property type="term" value="F:endonuclease activity"/>
    <property type="evidence" value="ECO:0007669"/>
    <property type="project" value="UniProtKB-KW"/>
</dbReference>
<comment type="caution">
    <text evidence="7">The sequence shown here is derived from an EMBL/GenBank/DDBJ whole genome shotgun (WGS) entry which is preliminary data.</text>
</comment>
<dbReference type="InterPro" id="IPR011335">
    <property type="entry name" value="Restrct_endonuc-II-like"/>
</dbReference>
<keyword evidence="1" id="KW-0540">Nuclease</keyword>